<dbReference type="InterPro" id="IPR036661">
    <property type="entry name" value="Luciferase-like_sf"/>
</dbReference>
<dbReference type="PATRIC" id="fig|953739.5.peg.2600"/>
<proteinExistence type="predicted"/>
<evidence type="ECO:0000313" key="4">
    <source>
        <dbReference type="Proteomes" id="UP000006854"/>
    </source>
</evidence>
<reference evidence="3 4" key="1">
    <citation type="journal article" date="2011" name="BMC Genomics">
        <title>Genome-wide analysis of the role of GlnR in Streptomyces venezuelae provides new insights into global nitrogen regulation in actinomycetes.</title>
        <authorList>
            <person name="Pullan S.T."/>
            <person name="Bibb M.J."/>
            <person name="Merrick M."/>
        </authorList>
    </citation>
    <scope>NUCLEOTIDE SEQUENCE [LARGE SCALE GENOMIC DNA]</scope>
    <source>
        <strain evidence="3">ATCC 10712</strain>
    </source>
</reference>
<dbReference type="Proteomes" id="UP000006854">
    <property type="component" value="Chromosome"/>
</dbReference>
<evidence type="ECO:0000259" key="2">
    <source>
        <dbReference type="Pfam" id="PF00296"/>
    </source>
</evidence>
<dbReference type="HOGENOM" id="CLU_079072_0_0_11"/>
<organism evidence="3 4">
    <name type="scientific">Streptomyces venezuelae (strain ATCC 10712 / CBS 650.69 / DSM 40230 / JCM 4526 / NBRC 13096 / PD 04745)</name>
    <dbReference type="NCBI Taxonomy" id="953739"/>
    <lineage>
        <taxon>Bacteria</taxon>
        <taxon>Bacillati</taxon>
        <taxon>Actinomycetota</taxon>
        <taxon>Actinomycetes</taxon>
        <taxon>Kitasatosporales</taxon>
        <taxon>Streptomycetaceae</taxon>
        <taxon>Streptomyces</taxon>
    </lineage>
</organism>
<keyword evidence="4" id="KW-1185">Reference proteome</keyword>
<dbReference type="KEGG" id="sve:SVEN_7368"/>
<dbReference type="AlphaFoldDB" id="F2R1Y7"/>
<accession>F2R1Y7</accession>
<dbReference type="Gene3D" id="3.20.20.30">
    <property type="entry name" value="Luciferase-like domain"/>
    <property type="match status" value="1"/>
</dbReference>
<dbReference type="PANTHER" id="PTHR43244:SF2">
    <property type="entry name" value="CONSERVED HYPOTHETICAL ALANINE AND PROLINE-RICH PROTEIN"/>
    <property type="match status" value="1"/>
</dbReference>
<sequence>MTDDARTALGQVGIWTFAYEGQPAGRVRESAAELEELGYGALWYGEAFGRDTIGQAWLLLSATRRITVASGIANIAYREPISLAAAERTLGEAFPGRYLLGLGGHRVDDTVHHVDGYPVPTRGKALSTMRAYLDAMDASPAHGPVPDPAPRRVLAALGPKMLELAAARTWGAHPYFVPVEHTELARRILGPEAFLGVEQAVVLDTDVDRAREVATTHVAGYIAAAPHQQASMRRLGFGDADLVGGPSRRLVDAIVAYGDSDAVVRRVRQHLDAGADHVCLQVLTADPTTLPAHAWRELAPALLPPTPAPAQRTRGSQSTVPHHVPPRAAAVAASVAGSPGGPSVRARRETMR</sequence>
<evidence type="ECO:0000256" key="1">
    <source>
        <dbReference type="SAM" id="MobiDB-lite"/>
    </source>
</evidence>
<dbReference type="RefSeq" id="WP_015038549.1">
    <property type="nucleotide sequence ID" value="NC_018750.1"/>
</dbReference>
<dbReference type="InterPro" id="IPR011251">
    <property type="entry name" value="Luciferase-like_dom"/>
</dbReference>
<dbReference type="EMBL" id="FR845719">
    <property type="protein sequence ID" value="CCA60654.1"/>
    <property type="molecule type" value="Genomic_DNA"/>
</dbReference>
<feature type="domain" description="Luciferase-like" evidence="2">
    <location>
        <begin position="20"/>
        <end position="276"/>
    </location>
</feature>
<dbReference type="InterPro" id="IPR050564">
    <property type="entry name" value="F420-G6PD/mer"/>
</dbReference>
<dbReference type="PANTHER" id="PTHR43244">
    <property type="match status" value="1"/>
</dbReference>
<protein>
    <recommendedName>
        <fullName evidence="2">Luciferase-like domain-containing protein</fullName>
    </recommendedName>
</protein>
<evidence type="ECO:0000313" key="3">
    <source>
        <dbReference type="EMBL" id="CCA60654.1"/>
    </source>
</evidence>
<dbReference type="GO" id="GO:0016705">
    <property type="term" value="F:oxidoreductase activity, acting on paired donors, with incorporation or reduction of molecular oxygen"/>
    <property type="evidence" value="ECO:0007669"/>
    <property type="project" value="InterPro"/>
</dbReference>
<dbReference type="InterPro" id="IPR019922">
    <property type="entry name" value="Lucif-like_OxRdatse_MSMEG_4141"/>
</dbReference>
<dbReference type="STRING" id="953739.SVEN_7368"/>
<name>F2R1Y7_STRVP</name>
<feature type="compositionally biased region" description="Low complexity" evidence="1">
    <location>
        <begin position="320"/>
        <end position="344"/>
    </location>
</feature>
<dbReference type="GeneID" id="51867879"/>
<dbReference type="OrthoDB" id="4760590at2"/>
<dbReference type="Pfam" id="PF00296">
    <property type="entry name" value="Bac_luciferase"/>
    <property type="match status" value="1"/>
</dbReference>
<dbReference type="NCBIfam" id="TIGR03620">
    <property type="entry name" value="F420_MSMEG_4141"/>
    <property type="match status" value="1"/>
</dbReference>
<feature type="region of interest" description="Disordered" evidence="1">
    <location>
        <begin position="302"/>
        <end position="352"/>
    </location>
</feature>
<dbReference type="SUPFAM" id="SSF51679">
    <property type="entry name" value="Bacterial luciferase-like"/>
    <property type="match status" value="1"/>
</dbReference>
<dbReference type="eggNOG" id="COG2141">
    <property type="taxonomic scope" value="Bacteria"/>
</dbReference>
<gene>
    <name evidence="3" type="ordered locus">SVEN_7368</name>
</gene>